<name>A0ACB8UVB5_9EURO</name>
<comment type="caution">
    <text evidence="1">The sequence shown here is derived from an EMBL/GenBank/DDBJ whole genome shotgun (WGS) entry which is preliminary data.</text>
</comment>
<dbReference type="EMBL" id="JALBCA010000053">
    <property type="protein sequence ID" value="KAI2385909.1"/>
    <property type="molecule type" value="Genomic_DNA"/>
</dbReference>
<protein>
    <submittedName>
        <fullName evidence="1">Uncharacterized protein</fullName>
    </submittedName>
</protein>
<gene>
    <name evidence="1" type="ORF">LOY88_003829</name>
</gene>
<proteinExistence type="predicted"/>
<evidence type="ECO:0000313" key="1">
    <source>
        <dbReference type="EMBL" id="KAI2385909.1"/>
    </source>
</evidence>
<sequence>MAKQSSLSDYPKGLSRIVGMGLSSMVLSLDDFTVLKHPLSEYHYGANFRSAGELPPIDNIFRWSIHIAEGIQYLHSNCVFQLDIGCHNVLIDENNNAKLSDFAGSKIDDGKVEVAPGSRACHPDLQKCLKPTVQTEIFGLESVLFELCTTNQPYHNIEDHEVDVLFRDGIFPDTTNLPLGEIVLKCWTGKYASGREVATDVEQIQNKYHGDQKAGLKSSNEKHYYQ</sequence>
<reference evidence="1" key="1">
    <citation type="journal article" date="2022" name="bioRxiv">
        <title>Population genetic analysis of Ophidiomyces ophidiicola, the causative agent of snake fungal disease, indicates recent introductions to the USA.</title>
        <authorList>
            <person name="Ladner J.T."/>
            <person name="Palmer J.M."/>
            <person name="Ettinger C.L."/>
            <person name="Stajich J.E."/>
            <person name="Farrell T.M."/>
            <person name="Glorioso B.M."/>
            <person name="Lawson B."/>
            <person name="Price S.J."/>
            <person name="Stengle A.G."/>
            <person name="Grear D.A."/>
            <person name="Lorch J.M."/>
        </authorList>
    </citation>
    <scope>NUCLEOTIDE SEQUENCE</scope>
    <source>
        <strain evidence="1">NWHC 24266-5</strain>
    </source>
</reference>
<accession>A0ACB8UVB5</accession>
<organism evidence="1">
    <name type="scientific">Ophidiomyces ophidiicola</name>
    <dbReference type="NCBI Taxonomy" id="1387563"/>
    <lineage>
        <taxon>Eukaryota</taxon>
        <taxon>Fungi</taxon>
        <taxon>Dikarya</taxon>
        <taxon>Ascomycota</taxon>
        <taxon>Pezizomycotina</taxon>
        <taxon>Eurotiomycetes</taxon>
        <taxon>Eurotiomycetidae</taxon>
        <taxon>Onygenales</taxon>
        <taxon>Onygenaceae</taxon>
        <taxon>Ophidiomyces</taxon>
    </lineage>
</organism>